<name>A0A1Y4LC58_9FIRM</name>
<dbReference type="Gene3D" id="3.90.230.10">
    <property type="entry name" value="Creatinase/methionine aminopeptidase superfamily"/>
    <property type="match status" value="1"/>
</dbReference>
<feature type="domain" description="Creatinase N-terminal" evidence="2">
    <location>
        <begin position="15"/>
        <end position="135"/>
    </location>
</feature>
<dbReference type="InterPro" id="IPR036005">
    <property type="entry name" value="Creatinase/aminopeptidase-like"/>
</dbReference>
<dbReference type="Pfam" id="PF00557">
    <property type="entry name" value="Peptidase_M24"/>
    <property type="match status" value="1"/>
</dbReference>
<proteinExistence type="predicted"/>
<dbReference type="InterPro" id="IPR000994">
    <property type="entry name" value="Pept_M24"/>
</dbReference>
<dbReference type="AlphaFoldDB" id="A0A1Y4LC58"/>
<sequence>MLTHNKVPKSELDARLSALRAALTARDPAWEMVLINNKISLYYLTGTMQDGVLVITPTEATFWVRRYFPRAQEESLFDDLRPMKSFRVLEGSYSVPACAYLECKTASLEWLGMVRKYLPFADYKNISPILADLRAHKSAYELDCMRRAGAIHAEVLERVTPGLLREGVSEAVLCADIYRAFLERGAMGISRFNQLLGEDVAGLCAFSENGLRVTAFDGPDGNAGTCIAMPAIGDNRRLLQEGDLVLLDIPSGVDGYHTDKSVVYFYGDLDRHPAADRIRRAYAFCAEFERKVAERMVPGAIPEEIFLELWPTIPAEFAEGFMNGGKFLAHSIGLVMDEAPVIARGFKAPLEAGMTFACEPKIALPGVGVVGTENTYEVVEQGAARSLTGNILDLQCIRE</sequence>
<comment type="caution">
    <text evidence="3">The sequence shown here is derived from an EMBL/GenBank/DDBJ whole genome shotgun (WGS) entry which is preliminary data.</text>
</comment>
<accession>A0A1Y4LC58</accession>
<protein>
    <submittedName>
        <fullName evidence="3">Peptidase M24</fullName>
    </submittedName>
</protein>
<dbReference type="PANTHER" id="PTHR46112:SF2">
    <property type="entry name" value="XAA-PRO AMINOPEPTIDASE P-RELATED"/>
    <property type="match status" value="1"/>
</dbReference>
<organism evidence="3 4">
    <name type="scientific">Butyricicoccus pullicaecorum</name>
    <dbReference type="NCBI Taxonomy" id="501571"/>
    <lineage>
        <taxon>Bacteria</taxon>
        <taxon>Bacillati</taxon>
        <taxon>Bacillota</taxon>
        <taxon>Clostridia</taxon>
        <taxon>Eubacteriales</taxon>
        <taxon>Butyricicoccaceae</taxon>
        <taxon>Butyricicoccus</taxon>
    </lineage>
</organism>
<dbReference type="InterPro" id="IPR029149">
    <property type="entry name" value="Creatin/AminoP/Spt16_N"/>
</dbReference>
<reference evidence="4" key="1">
    <citation type="submission" date="2017-04" db="EMBL/GenBank/DDBJ databases">
        <title>Function of individual gut microbiota members based on whole genome sequencing of pure cultures obtained from chicken caecum.</title>
        <authorList>
            <person name="Medvecky M."/>
            <person name="Cejkova D."/>
            <person name="Polansky O."/>
            <person name="Karasova D."/>
            <person name="Kubasova T."/>
            <person name="Cizek A."/>
            <person name="Rychlik I."/>
        </authorList>
    </citation>
    <scope>NUCLEOTIDE SEQUENCE [LARGE SCALE GENOMIC DNA]</scope>
    <source>
        <strain evidence="4">An180</strain>
    </source>
</reference>
<dbReference type="Proteomes" id="UP000195897">
    <property type="component" value="Unassembled WGS sequence"/>
</dbReference>
<evidence type="ECO:0000313" key="4">
    <source>
        <dbReference type="Proteomes" id="UP000195897"/>
    </source>
</evidence>
<dbReference type="SUPFAM" id="SSF55920">
    <property type="entry name" value="Creatinase/aminopeptidase"/>
    <property type="match status" value="1"/>
</dbReference>
<dbReference type="Gene3D" id="3.40.350.10">
    <property type="entry name" value="Creatinase/prolidase N-terminal domain"/>
    <property type="match status" value="1"/>
</dbReference>
<evidence type="ECO:0000259" key="2">
    <source>
        <dbReference type="Pfam" id="PF01321"/>
    </source>
</evidence>
<dbReference type="SUPFAM" id="SSF53092">
    <property type="entry name" value="Creatinase/prolidase N-terminal domain"/>
    <property type="match status" value="1"/>
</dbReference>
<feature type="domain" description="Peptidase M24" evidence="1">
    <location>
        <begin position="143"/>
        <end position="379"/>
    </location>
</feature>
<evidence type="ECO:0000313" key="3">
    <source>
        <dbReference type="EMBL" id="OUP51652.1"/>
    </source>
</evidence>
<dbReference type="CDD" id="cd01066">
    <property type="entry name" value="APP_MetAP"/>
    <property type="match status" value="1"/>
</dbReference>
<dbReference type="InterPro" id="IPR050659">
    <property type="entry name" value="Peptidase_M24B"/>
</dbReference>
<gene>
    <name evidence="3" type="ORF">B5F17_12365</name>
</gene>
<evidence type="ECO:0000259" key="1">
    <source>
        <dbReference type="Pfam" id="PF00557"/>
    </source>
</evidence>
<dbReference type="Pfam" id="PF01321">
    <property type="entry name" value="Creatinase_N"/>
    <property type="match status" value="1"/>
</dbReference>
<dbReference type="PANTHER" id="PTHR46112">
    <property type="entry name" value="AMINOPEPTIDASE"/>
    <property type="match status" value="1"/>
</dbReference>
<dbReference type="InterPro" id="IPR000587">
    <property type="entry name" value="Creatinase_N"/>
</dbReference>
<dbReference type="EMBL" id="NFKK01000019">
    <property type="protein sequence ID" value="OUP51652.1"/>
    <property type="molecule type" value="Genomic_DNA"/>
</dbReference>
<dbReference type="RefSeq" id="WP_087374274.1">
    <property type="nucleotide sequence ID" value="NZ_NFKK01000019.1"/>
</dbReference>